<gene>
    <name evidence="2" type="ORF">FD47_GL000765</name>
</gene>
<evidence type="ECO:0000313" key="2">
    <source>
        <dbReference type="EMBL" id="KRM44177.1"/>
    </source>
</evidence>
<dbReference type="CDD" id="cd06583">
    <property type="entry name" value="PGRP"/>
    <property type="match status" value="1"/>
</dbReference>
<dbReference type="InterPro" id="IPR002502">
    <property type="entry name" value="Amidase_domain"/>
</dbReference>
<dbReference type="GO" id="GO:0009253">
    <property type="term" value="P:peptidoglycan catabolic process"/>
    <property type="evidence" value="ECO:0007669"/>
    <property type="project" value="InterPro"/>
</dbReference>
<dbReference type="AlphaFoldDB" id="A0A0R1YPN8"/>
<reference evidence="2 3" key="1">
    <citation type="journal article" date="2015" name="Genome Announc.">
        <title>Expanding the biotechnology potential of lactobacilli through comparative genomics of 213 strains and associated genera.</title>
        <authorList>
            <person name="Sun Z."/>
            <person name="Harris H.M."/>
            <person name="McCann A."/>
            <person name="Guo C."/>
            <person name="Argimon S."/>
            <person name="Zhang W."/>
            <person name="Yang X."/>
            <person name="Jeffery I.B."/>
            <person name="Cooney J.C."/>
            <person name="Kagawa T.F."/>
            <person name="Liu W."/>
            <person name="Song Y."/>
            <person name="Salvetti E."/>
            <person name="Wrobel A."/>
            <person name="Rasinkangas P."/>
            <person name="Parkhill J."/>
            <person name="Rea M.C."/>
            <person name="O'Sullivan O."/>
            <person name="Ritari J."/>
            <person name="Douillard F.P."/>
            <person name="Paul Ross R."/>
            <person name="Yang R."/>
            <person name="Briner A.E."/>
            <person name="Felis G.E."/>
            <person name="de Vos W.M."/>
            <person name="Barrangou R."/>
            <person name="Klaenhammer T.R."/>
            <person name="Caufield P.W."/>
            <person name="Cui Y."/>
            <person name="Zhang H."/>
            <person name="O'Toole P.W."/>
        </authorList>
    </citation>
    <scope>NUCLEOTIDE SEQUENCE [LARGE SCALE GENOMIC DNA]</scope>
    <source>
        <strain evidence="2 3">DSM 18390</strain>
    </source>
</reference>
<evidence type="ECO:0000259" key="1">
    <source>
        <dbReference type="SMART" id="SM00644"/>
    </source>
</evidence>
<dbReference type="SUPFAM" id="SSF55846">
    <property type="entry name" value="N-acetylmuramoyl-L-alanine amidase-like"/>
    <property type="match status" value="1"/>
</dbReference>
<dbReference type="EMBL" id="AZFZ01000018">
    <property type="protein sequence ID" value="KRM44177.1"/>
    <property type="molecule type" value="Genomic_DNA"/>
</dbReference>
<feature type="domain" description="N-acetylmuramoyl-L-alanine amidase" evidence="1">
    <location>
        <begin position="58"/>
        <end position="197"/>
    </location>
</feature>
<dbReference type="SMART" id="SM00644">
    <property type="entry name" value="Ami_2"/>
    <property type="match status" value="1"/>
</dbReference>
<comment type="caution">
    <text evidence="2">The sequence shown here is derived from an EMBL/GenBank/DDBJ whole genome shotgun (WGS) entry which is preliminary data.</text>
</comment>
<dbReference type="Gene3D" id="3.40.80.10">
    <property type="entry name" value="Peptidoglycan recognition protein-like"/>
    <property type="match status" value="1"/>
</dbReference>
<dbReference type="Pfam" id="PF01510">
    <property type="entry name" value="Amidase_2"/>
    <property type="match status" value="1"/>
</dbReference>
<protein>
    <submittedName>
        <fullName evidence="2">N-acetylmuramoyl-L-alanine amidase</fullName>
    </submittedName>
</protein>
<proteinExistence type="predicted"/>
<name>A0A0R1YPN8_9LACO</name>
<sequence length="229" mass="25861">MAIIKVVKKIELIMLTGIVFVVALFASATLSQAASVNSYISAHHISHVKVTKQLWGGFPHYKYRHGKGKPEGVVVHETGNPSSTIFNEIAYMKKNYRNAFVHSFVDSKHIINIASTNYLCWGVGYPGNARFVQFEQVEMHSKASFAHEVENAAYYTAYILHEYHLKPNDAVYDGKGTVWSHGAVAKYLGGSDHTDPKGYYKNAGKKYFHQAYTMSQFYKLVLKNYHQLS</sequence>
<dbReference type="InterPro" id="IPR036505">
    <property type="entry name" value="Amidase/PGRP_sf"/>
</dbReference>
<evidence type="ECO:0000313" key="3">
    <source>
        <dbReference type="Proteomes" id="UP000051010"/>
    </source>
</evidence>
<organism evidence="2 3">
    <name type="scientific">Lentilactobacillus parafarraginis DSM 18390 = JCM 14109</name>
    <dbReference type="NCBI Taxonomy" id="1423786"/>
    <lineage>
        <taxon>Bacteria</taxon>
        <taxon>Bacillati</taxon>
        <taxon>Bacillota</taxon>
        <taxon>Bacilli</taxon>
        <taxon>Lactobacillales</taxon>
        <taxon>Lactobacillaceae</taxon>
        <taxon>Lentilactobacillus</taxon>
    </lineage>
</organism>
<dbReference type="Proteomes" id="UP000051010">
    <property type="component" value="Unassembled WGS sequence"/>
</dbReference>
<dbReference type="GO" id="GO:0008745">
    <property type="term" value="F:N-acetylmuramoyl-L-alanine amidase activity"/>
    <property type="evidence" value="ECO:0007669"/>
    <property type="project" value="InterPro"/>
</dbReference>
<dbReference type="PATRIC" id="fig|1423786.4.peg.808"/>
<accession>A0A0R1YPN8</accession>